<dbReference type="AlphaFoldDB" id="A0A6N8IIX8"/>
<evidence type="ECO:0000313" key="5">
    <source>
        <dbReference type="Proteomes" id="UP000468327"/>
    </source>
</evidence>
<proteinExistence type="inferred from homology"/>
<feature type="domain" description="CdaR GGDEF-like" evidence="3">
    <location>
        <begin position="307"/>
        <end position="418"/>
    </location>
</feature>
<protein>
    <recommendedName>
        <fullName evidence="6">PucR family transcriptional regulator</fullName>
    </recommendedName>
</protein>
<evidence type="ECO:0000313" key="4">
    <source>
        <dbReference type="EMBL" id="MVN15869.1"/>
    </source>
</evidence>
<dbReference type="PANTHER" id="PTHR33744:SF1">
    <property type="entry name" value="DNA-BINDING TRANSCRIPTIONAL ACTIVATOR ADER"/>
    <property type="match status" value="1"/>
</dbReference>
<keyword evidence="5" id="KW-1185">Reference proteome</keyword>
<dbReference type="Pfam" id="PF13556">
    <property type="entry name" value="HTH_30"/>
    <property type="match status" value="1"/>
</dbReference>
<name>A0A6N8IIX8_9ACTN</name>
<comment type="similarity">
    <text evidence="1">Belongs to the CdaR family.</text>
</comment>
<dbReference type="EMBL" id="WPOC01000019">
    <property type="protein sequence ID" value="MVN15869.1"/>
    <property type="molecule type" value="Genomic_DNA"/>
</dbReference>
<dbReference type="Pfam" id="PF17853">
    <property type="entry name" value="GGDEF_2"/>
    <property type="match status" value="1"/>
</dbReference>
<reference evidence="4 5" key="1">
    <citation type="submission" date="2019-11" db="EMBL/GenBank/DDBJ databases">
        <title>Whole genome shotgun sequencing (WGS) data from Adlercreutzia equolifaciens ResAG-91, Eggerthella lenta MRI-F36, MRI-F37, MRI-F40, ResAG-49, ResAG-88, ResAG-121, ResAG-145, and Gordonibacter sp. ResAG-5, ResAG-26, ResAG-43, ResAG-50, ResAG-59.</title>
        <authorList>
            <person name="Stoll D.A."/>
            <person name="Danylec N."/>
            <person name="Franz C.M.A.P."/>
            <person name="Huch M."/>
        </authorList>
    </citation>
    <scope>NUCLEOTIDE SEQUENCE [LARGE SCALE GENOMIC DNA]</scope>
    <source>
        <strain evidence="4 5">ResAG-59</strain>
    </source>
</reference>
<sequence length="555" mass="60054">MTITCNMVADRVGGGAVLVAPEGASPRFSHVIADGEGELCALGALRATVGSTLFVGDEASCIAYLTRHPGGWALSAGGSAVEPSASTADVGGAAATKPVDAAAASVADAVAERLFVLRASCTPAHAAACAAAELADTQAWIARMQEALLAGGGYQELADAAEPALGNSLALSDAGFRIIAHTRRLLPPDPLMRDSIEQGRLSREALDSFRRHGRPQRWSTQTGVHVLEGYGGCPIVECIFRVEGVYAAHLVMHCDRRPLTEGLLDKLALLCTCIELNLKKELPASRLFDQGPARVLADLAAGMPVSRRSLEAWFRATGLSRDGRFELAVVDYGYRDDERQLAVNACLRLLDLFPDAVVGLQDNRALVLRSLADCDDSFRAAIGRHALEFGGRAGLSDLLDRVEDLRYAYRQADIALQMSAAEEHSAEGDVAFGDDGRSDDGARDGGACRFRDYFVAYLLTSEHQDDELVSFTVSHSVPARLREADRAAGTQDCALLLSYLALERRPSTVAQRLHLHRNTLLYRVRRMEQEYGIDLDDWRTRERLLAEYQIMRFGG</sequence>
<accession>A0A6N8IIX8</accession>
<dbReference type="InterPro" id="IPR051448">
    <property type="entry name" value="CdaR-like_regulators"/>
</dbReference>
<evidence type="ECO:0000259" key="3">
    <source>
        <dbReference type="Pfam" id="PF17853"/>
    </source>
</evidence>
<dbReference type="Proteomes" id="UP000468327">
    <property type="component" value="Unassembled WGS sequence"/>
</dbReference>
<comment type="caution">
    <text evidence="4">The sequence shown here is derived from an EMBL/GenBank/DDBJ whole genome shotgun (WGS) entry which is preliminary data.</text>
</comment>
<gene>
    <name evidence="4" type="ORF">GO738_11035</name>
</gene>
<dbReference type="RefSeq" id="WP_157005848.1">
    <property type="nucleotide sequence ID" value="NZ_DBEZYS010000274.1"/>
</dbReference>
<evidence type="ECO:0000259" key="2">
    <source>
        <dbReference type="Pfam" id="PF13556"/>
    </source>
</evidence>
<dbReference type="PANTHER" id="PTHR33744">
    <property type="entry name" value="CARBOHYDRATE DIACID REGULATOR"/>
    <property type="match status" value="1"/>
</dbReference>
<dbReference type="InterPro" id="IPR042070">
    <property type="entry name" value="PucR_C-HTH_sf"/>
</dbReference>
<evidence type="ECO:0008006" key="6">
    <source>
        <dbReference type="Google" id="ProtNLM"/>
    </source>
</evidence>
<organism evidence="4 5">
    <name type="scientific">Gordonibacter urolithinfaciens</name>
    <dbReference type="NCBI Taxonomy" id="1335613"/>
    <lineage>
        <taxon>Bacteria</taxon>
        <taxon>Bacillati</taxon>
        <taxon>Actinomycetota</taxon>
        <taxon>Coriobacteriia</taxon>
        <taxon>Eggerthellales</taxon>
        <taxon>Eggerthellaceae</taxon>
        <taxon>Gordonibacter</taxon>
    </lineage>
</organism>
<feature type="domain" description="PucR C-terminal helix-turn-helix" evidence="2">
    <location>
        <begin position="496"/>
        <end position="546"/>
    </location>
</feature>
<dbReference type="InterPro" id="IPR025736">
    <property type="entry name" value="PucR_C-HTH_dom"/>
</dbReference>
<evidence type="ECO:0000256" key="1">
    <source>
        <dbReference type="ARBA" id="ARBA00006754"/>
    </source>
</evidence>
<dbReference type="InterPro" id="IPR041522">
    <property type="entry name" value="CdaR_GGDEF"/>
</dbReference>
<dbReference type="Gene3D" id="1.10.10.2840">
    <property type="entry name" value="PucR C-terminal helix-turn-helix domain"/>
    <property type="match status" value="1"/>
</dbReference>